<dbReference type="Gene3D" id="2.60.270.20">
    <property type="entry name" value="Cytolysin/lectin"/>
    <property type="match status" value="1"/>
</dbReference>
<sequence length="140" mass="15128">MSYSITVIVVNATENPLKIVEKAAWQYGGGGIWSEHDGQHTLTMGSSGTSGALRFQSSNGELFNVVVGVHNYHPWGDAQVDLVGHDTAVKLLPEYYSGGRLSSEAHQDIVRTSGKGTNVRVLFNGVPALDHKLYAVVQVY</sequence>
<reference evidence="1 2" key="1">
    <citation type="submission" date="2024-07" db="EMBL/GenBank/DDBJ databases">
        <title>Section-level genome sequencing and comparative genomics of Aspergillus sections Usti and Cavernicolus.</title>
        <authorList>
            <consortium name="Lawrence Berkeley National Laboratory"/>
            <person name="Nybo J.L."/>
            <person name="Vesth T.C."/>
            <person name="Theobald S."/>
            <person name="Frisvad J.C."/>
            <person name="Larsen T.O."/>
            <person name="Kjaerboelling I."/>
            <person name="Rothschild-Mancinelli K."/>
            <person name="Lyhne E.K."/>
            <person name="Kogle M.E."/>
            <person name="Barry K."/>
            <person name="Clum A."/>
            <person name="Na H."/>
            <person name="Ledsgaard L."/>
            <person name="Lin J."/>
            <person name="Lipzen A."/>
            <person name="Kuo A."/>
            <person name="Riley R."/>
            <person name="Mondo S."/>
            <person name="Labutti K."/>
            <person name="Haridas S."/>
            <person name="Pangalinan J."/>
            <person name="Salamov A.A."/>
            <person name="Simmons B.A."/>
            <person name="Magnuson J.K."/>
            <person name="Chen J."/>
            <person name="Drula E."/>
            <person name="Henrissat B."/>
            <person name="Wiebenga A."/>
            <person name="Lubbers R.J."/>
            <person name="Gomes A.C."/>
            <person name="Makela M.R."/>
            <person name="Stajich J."/>
            <person name="Grigoriev I.V."/>
            <person name="Mortensen U.H."/>
            <person name="De Vries R.P."/>
            <person name="Baker S.E."/>
            <person name="Andersen M.R."/>
        </authorList>
    </citation>
    <scope>NUCLEOTIDE SEQUENCE [LARGE SCALE GENOMIC DNA]</scope>
    <source>
        <strain evidence="1 2">CBS 209.92</strain>
    </source>
</reference>
<evidence type="ECO:0000313" key="2">
    <source>
        <dbReference type="Proteomes" id="UP001610563"/>
    </source>
</evidence>
<evidence type="ECO:0000313" key="1">
    <source>
        <dbReference type="EMBL" id="KAL2788161.1"/>
    </source>
</evidence>
<dbReference type="Proteomes" id="UP001610563">
    <property type="component" value="Unassembled WGS sequence"/>
</dbReference>
<keyword evidence="2" id="KW-1185">Reference proteome</keyword>
<comment type="caution">
    <text evidence="1">The sequence shown here is derived from an EMBL/GenBank/DDBJ whole genome shotgun (WGS) entry which is preliminary data.</text>
</comment>
<gene>
    <name evidence="1" type="ORF">BJX66DRAFT_309449</name>
</gene>
<protein>
    <submittedName>
        <fullName evidence="1">Fungal fruit body lectin</fullName>
    </submittedName>
</protein>
<dbReference type="InterPro" id="IPR015926">
    <property type="entry name" value="Cytolysin/lectin"/>
</dbReference>
<organism evidence="1 2">
    <name type="scientific">Aspergillus keveii</name>
    <dbReference type="NCBI Taxonomy" id="714993"/>
    <lineage>
        <taxon>Eukaryota</taxon>
        <taxon>Fungi</taxon>
        <taxon>Dikarya</taxon>
        <taxon>Ascomycota</taxon>
        <taxon>Pezizomycotina</taxon>
        <taxon>Eurotiomycetes</taxon>
        <taxon>Eurotiomycetidae</taxon>
        <taxon>Eurotiales</taxon>
        <taxon>Aspergillaceae</taxon>
        <taxon>Aspergillus</taxon>
        <taxon>Aspergillus subgen. Nidulantes</taxon>
    </lineage>
</organism>
<dbReference type="Pfam" id="PF07367">
    <property type="entry name" value="FB_lectin"/>
    <property type="match status" value="1"/>
</dbReference>
<accession>A0ABR4FY19</accession>
<dbReference type="SUPFAM" id="SSF63724">
    <property type="entry name" value="Cytolysin/lectin"/>
    <property type="match status" value="1"/>
</dbReference>
<dbReference type="InterPro" id="IPR009960">
    <property type="entry name" value="Fruit_body_lectin_fun"/>
</dbReference>
<dbReference type="EMBL" id="JBFTWV010000084">
    <property type="protein sequence ID" value="KAL2788161.1"/>
    <property type="molecule type" value="Genomic_DNA"/>
</dbReference>
<name>A0ABR4FY19_9EURO</name>
<proteinExistence type="predicted"/>